<keyword evidence="1" id="KW-0732">Signal</keyword>
<name>A0A9J5XWD9_SOLCO</name>
<evidence type="ECO:0000313" key="3">
    <source>
        <dbReference type="EMBL" id="KAG5592058.1"/>
    </source>
</evidence>
<sequence>MKITRMHLKVVSFLIAIMFFLNYEKAEGLTKQEDEALERRLQLLNKPAVKTIKTEYGDIYDCVDFYQQPAFDHPLLKNHTYHPQMKPTFSLTKRDEEPSTLRNTAKILKDGGCPKGTVPIRRTTKEDLIREQNADRFNASYANGIFHFAIEETSDDQNNKFTGAGAWMSIYAPKVQNNQWSASVVKLQNGRDQIQAGWRVDPILYGDTRARFFVLFKSGTTQCFNTRCKGFIIVNGQIPLDHIFPHVSKDGNIFEERFYIQKDLINGNWWLRYGSDSTQLGYWPAELFGGGLKNFASKAAWGGEAFSLGPTFPPMGTGQFPQRDTSVDAYCRKISVINSAGKTTNTGPLSKFEDASALYQVSDKQTGDNEFGHLVFLGGPGSNK</sequence>
<dbReference type="PANTHER" id="PTHR31589:SF139">
    <property type="entry name" value="NEPROSIN DOMAIN-CONTAINING PROTEIN"/>
    <property type="match status" value="1"/>
</dbReference>
<dbReference type="PANTHER" id="PTHR31589">
    <property type="entry name" value="PROTEIN, PUTATIVE (DUF239)-RELATED-RELATED"/>
    <property type="match status" value="1"/>
</dbReference>
<dbReference type="Proteomes" id="UP000824120">
    <property type="component" value="Chromosome 8"/>
</dbReference>
<dbReference type="AlphaFoldDB" id="A0A9J5XWD9"/>
<feature type="signal peptide" evidence="1">
    <location>
        <begin position="1"/>
        <end position="28"/>
    </location>
</feature>
<dbReference type="PROSITE" id="PS52045">
    <property type="entry name" value="NEPROSIN_PEP_CD"/>
    <property type="match status" value="1"/>
</dbReference>
<evidence type="ECO:0000259" key="2">
    <source>
        <dbReference type="PROSITE" id="PS52045"/>
    </source>
</evidence>
<evidence type="ECO:0000256" key="1">
    <source>
        <dbReference type="SAM" id="SignalP"/>
    </source>
</evidence>
<dbReference type="Pfam" id="PF14365">
    <property type="entry name" value="Neprosin_AP"/>
    <property type="match status" value="1"/>
</dbReference>
<keyword evidence="4" id="KW-1185">Reference proteome</keyword>
<dbReference type="Pfam" id="PF03080">
    <property type="entry name" value="Neprosin"/>
    <property type="match status" value="1"/>
</dbReference>
<comment type="caution">
    <text evidence="3">The sequence shown here is derived from an EMBL/GenBank/DDBJ whole genome shotgun (WGS) entry which is preliminary data.</text>
</comment>
<evidence type="ECO:0000313" key="4">
    <source>
        <dbReference type="Proteomes" id="UP000824120"/>
    </source>
</evidence>
<gene>
    <name evidence="3" type="ORF">H5410_042572</name>
</gene>
<protein>
    <recommendedName>
        <fullName evidence="2">Neprosin PEP catalytic domain-containing protein</fullName>
    </recommendedName>
</protein>
<reference evidence="3 4" key="1">
    <citation type="submission" date="2020-09" db="EMBL/GenBank/DDBJ databases">
        <title>De no assembly of potato wild relative species, Solanum commersonii.</title>
        <authorList>
            <person name="Cho K."/>
        </authorList>
    </citation>
    <scope>NUCLEOTIDE SEQUENCE [LARGE SCALE GENOMIC DNA]</scope>
    <source>
        <strain evidence="3">LZ3.2</strain>
        <tissue evidence="3">Leaf</tissue>
    </source>
</reference>
<dbReference type="InterPro" id="IPR004314">
    <property type="entry name" value="Neprosin"/>
</dbReference>
<dbReference type="OrthoDB" id="1247575at2759"/>
<dbReference type="EMBL" id="JACXVP010000008">
    <property type="protein sequence ID" value="KAG5592058.1"/>
    <property type="molecule type" value="Genomic_DNA"/>
</dbReference>
<feature type="domain" description="Neprosin PEP catalytic" evidence="2">
    <location>
        <begin position="141"/>
        <end position="384"/>
    </location>
</feature>
<organism evidence="3 4">
    <name type="scientific">Solanum commersonii</name>
    <name type="common">Commerson's wild potato</name>
    <name type="synonym">Commerson's nightshade</name>
    <dbReference type="NCBI Taxonomy" id="4109"/>
    <lineage>
        <taxon>Eukaryota</taxon>
        <taxon>Viridiplantae</taxon>
        <taxon>Streptophyta</taxon>
        <taxon>Embryophyta</taxon>
        <taxon>Tracheophyta</taxon>
        <taxon>Spermatophyta</taxon>
        <taxon>Magnoliopsida</taxon>
        <taxon>eudicotyledons</taxon>
        <taxon>Gunneridae</taxon>
        <taxon>Pentapetalae</taxon>
        <taxon>asterids</taxon>
        <taxon>lamiids</taxon>
        <taxon>Solanales</taxon>
        <taxon>Solanaceae</taxon>
        <taxon>Solanoideae</taxon>
        <taxon>Solaneae</taxon>
        <taxon>Solanum</taxon>
    </lineage>
</organism>
<dbReference type="InterPro" id="IPR053168">
    <property type="entry name" value="Glutamic_endopeptidase"/>
</dbReference>
<feature type="chain" id="PRO_5039955428" description="Neprosin PEP catalytic domain-containing protein" evidence="1">
    <location>
        <begin position="29"/>
        <end position="384"/>
    </location>
</feature>
<dbReference type="InterPro" id="IPR025521">
    <property type="entry name" value="Neprosin_propep"/>
</dbReference>
<proteinExistence type="predicted"/>
<accession>A0A9J5XWD9</accession>